<evidence type="ECO:0000313" key="1">
    <source>
        <dbReference type="EMBL" id="BAF12908.1"/>
    </source>
</evidence>
<dbReference type="AlphaFoldDB" id="Q0DPD0"/>
<reference evidence="1 2" key="1">
    <citation type="journal article" date="2005" name="Nature">
        <title>The map-based sequence of the rice genome.</title>
        <authorList>
            <consortium name="International rice genome sequencing project (IRGSP)"/>
            <person name="Matsumoto T."/>
            <person name="Wu J."/>
            <person name="Kanamori H."/>
            <person name="Katayose Y."/>
            <person name="Fujisawa M."/>
            <person name="Namiki N."/>
            <person name="Mizuno H."/>
            <person name="Yamamoto K."/>
            <person name="Antonio B.A."/>
            <person name="Baba T."/>
            <person name="Sakata K."/>
            <person name="Nagamura Y."/>
            <person name="Aoki H."/>
            <person name="Arikawa K."/>
            <person name="Arita K."/>
            <person name="Bito T."/>
            <person name="Chiden Y."/>
            <person name="Fujitsuka N."/>
            <person name="Fukunaka R."/>
            <person name="Hamada M."/>
            <person name="Harada C."/>
            <person name="Hayashi A."/>
            <person name="Hijishita S."/>
            <person name="Honda M."/>
            <person name="Hosokawa S."/>
            <person name="Ichikawa Y."/>
            <person name="Idonuma A."/>
            <person name="Iijima M."/>
            <person name="Ikeda M."/>
            <person name="Ikeno M."/>
            <person name="Ito K."/>
            <person name="Ito S."/>
            <person name="Ito T."/>
            <person name="Ito Y."/>
            <person name="Ito Y."/>
            <person name="Iwabuchi A."/>
            <person name="Kamiya K."/>
            <person name="Karasawa W."/>
            <person name="Kurita K."/>
            <person name="Katagiri S."/>
            <person name="Kikuta A."/>
            <person name="Kobayashi H."/>
            <person name="Kobayashi N."/>
            <person name="Machita K."/>
            <person name="Maehara T."/>
            <person name="Masukawa M."/>
            <person name="Mizubayashi T."/>
            <person name="Mukai Y."/>
            <person name="Nagasaki H."/>
            <person name="Nagata Y."/>
            <person name="Naito S."/>
            <person name="Nakashima M."/>
            <person name="Nakama Y."/>
            <person name="Nakamichi Y."/>
            <person name="Nakamura M."/>
            <person name="Meguro A."/>
            <person name="Negishi M."/>
            <person name="Ohta I."/>
            <person name="Ohta T."/>
            <person name="Okamoto M."/>
            <person name="Ono N."/>
            <person name="Saji S."/>
            <person name="Sakaguchi M."/>
            <person name="Sakai K."/>
            <person name="Shibata M."/>
            <person name="Shimokawa T."/>
            <person name="Song J."/>
            <person name="Takazaki Y."/>
            <person name="Terasawa K."/>
            <person name="Tsugane M."/>
            <person name="Tsuji K."/>
            <person name="Ueda S."/>
            <person name="Waki K."/>
            <person name="Yamagata H."/>
            <person name="Yamamoto M."/>
            <person name="Yamamoto S."/>
            <person name="Yamane H."/>
            <person name="Yoshiki S."/>
            <person name="Yoshihara R."/>
            <person name="Yukawa K."/>
            <person name="Zhong H."/>
            <person name="Yano M."/>
            <person name="Yuan Q."/>
            <person name="Ouyang S."/>
            <person name="Liu J."/>
            <person name="Jones K.M."/>
            <person name="Gansberger K."/>
            <person name="Moffat K."/>
            <person name="Hill J."/>
            <person name="Bera J."/>
            <person name="Fadrosh D."/>
            <person name="Jin S."/>
            <person name="Johri S."/>
            <person name="Kim M."/>
            <person name="Overton L."/>
            <person name="Reardon M."/>
            <person name="Tsitrin T."/>
            <person name="Vuong H."/>
            <person name="Weaver B."/>
            <person name="Ciecko A."/>
            <person name="Tallon L."/>
            <person name="Jackson J."/>
            <person name="Pai G."/>
            <person name="Aken S.V."/>
            <person name="Utterback T."/>
            <person name="Reidmuller S."/>
            <person name="Feldblyum T."/>
            <person name="Hsiao J."/>
            <person name="Zismann V."/>
            <person name="Iobst S."/>
            <person name="de Vazeille A.R."/>
            <person name="Buell C.R."/>
            <person name="Ying K."/>
            <person name="Li Y."/>
            <person name="Lu T."/>
            <person name="Huang Y."/>
            <person name="Zhao Q."/>
            <person name="Feng Q."/>
            <person name="Zhang L."/>
            <person name="Zhu J."/>
            <person name="Weng Q."/>
            <person name="Mu J."/>
            <person name="Lu Y."/>
            <person name="Fan D."/>
            <person name="Liu Y."/>
            <person name="Guan J."/>
            <person name="Zhang Y."/>
            <person name="Yu S."/>
            <person name="Liu X."/>
            <person name="Zhang Y."/>
            <person name="Hong G."/>
            <person name="Han B."/>
            <person name="Choisne N."/>
            <person name="Demange N."/>
            <person name="Orjeda G."/>
            <person name="Samain S."/>
            <person name="Cattolico L."/>
            <person name="Pelletier E."/>
            <person name="Couloux A."/>
            <person name="Segurens B."/>
            <person name="Wincker P."/>
            <person name="D'Hont A."/>
            <person name="Scarpelli C."/>
            <person name="Weissenbach J."/>
            <person name="Salanoubat M."/>
            <person name="Quetier F."/>
            <person name="Yu Y."/>
            <person name="Kim H.R."/>
            <person name="Rambo T."/>
            <person name="Currie J."/>
            <person name="Collura K."/>
            <person name="Luo M."/>
            <person name="Yang T."/>
            <person name="Ammiraju J.S.S."/>
            <person name="Engler F."/>
            <person name="Soderlund C."/>
            <person name="Wing R.A."/>
            <person name="Palmer L.E."/>
            <person name="de la Bastide M."/>
            <person name="Spiegel L."/>
            <person name="Nascimento L."/>
            <person name="Zutavern T."/>
            <person name="O'Shaughnessy A."/>
            <person name="Dike S."/>
            <person name="Dedhia N."/>
            <person name="Preston R."/>
            <person name="Balija V."/>
            <person name="McCombie W.R."/>
            <person name="Chow T."/>
            <person name="Chen H."/>
            <person name="Chung M."/>
            <person name="Chen C."/>
            <person name="Shaw J."/>
            <person name="Wu H."/>
            <person name="Hsiao K."/>
            <person name="Chao Y."/>
            <person name="Chu M."/>
            <person name="Cheng C."/>
            <person name="Hour A."/>
            <person name="Lee P."/>
            <person name="Lin S."/>
            <person name="Lin Y."/>
            <person name="Liou J."/>
            <person name="Liu S."/>
            <person name="Hsing Y."/>
            <person name="Raghuvanshi S."/>
            <person name="Mohanty A."/>
            <person name="Bharti A.K."/>
            <person name="Gaur A."/>
            <person name="Gupta V."/>
            <person name="Kumar D."/>
            <person name="Ravi V."/>
            <person name="Vij S."/>
            <person name="Kapur A."/>
            <person name="Khurana P."/>
            <person name="Khurana P."/>
            <person name="Khurana J.P."/>
            <person name="Tyagi A.K."/>
            <person name="Gaikwad K."/>
            <person name="Singh A."/>
            <person name="Dalal V."/>
            <person name="Srivastava S."/>
            <person name="Dixit A."/>
            <person name="Pal A.K."/>
            <person name="Ghazi I.A."/>
            <person name="Yadav M."/>
            <person name="Pandit A."/>
            <person name="Bhargava A."/>
            <person name="Sureshbabu K."/>
            <person name="Batra K."/>
            <person name="Sharma T.R."/>
            <person name="Mohapatra T."/>
            <person name="Singh N.K."/>
            <person name="Messing J."/>
            <person name="Nelson A.B."/>
            <person name="Fuks G."/>
            <person name="Kavchok S."/>
            <person name="Keizer G."/>
            <person name="Linton E."/>
            <person name="Llaca V."/>
            <person name="Song R."/>
            <person name="Tanyolac B."/>
            <person name="Young S."/>
            <person name="Ho-Il K."/>
            <person name="Hahn J.H."/>
            <person name="Sangsakoo G."/>
            <person name="Vanavichit A."/>
            <person name="de Mattos Luiz.A.T."/>
            <person name="Zimmer P.D."/>
            <person name="Malone G."/>
            <person name="Dellagostin O."/>
            <person name="de Oliveira A.C."/>
            <person name="Bevan M."/>
            <person name="Bancroft I."/>
            <person name="Minx P."/>
            <person name="Cordum H."/>
            <person name="Wilson R."/>
            <person name="Cheng Z."/>
            <person name="Jin W."/>
            <person name="Jiang J."/>
            <person name="Leong S.A."/>
            <person name="Iwama H."/>
            <person name="Gojobori T."/>
            <person name="Itoh T."/>
            <person name="Niimura Y."/>
            <person name="Fujii Y."/>
            <person name="Habara T."/>
            <person name="Sakai H."/>
            <person name="Sato Y."/>
            <person name="Wilson G."/>
            <person name="Kumar K."/>
            <person name="McCouch S."/>
            <person name="Juretic N."/>
            <person name="Hoen D."/>
            <person name="Wright S."/>
            <person name="Bruskiewich R."/>
            <person name="Bureau T."/>
            <person name="Miyao A."/>
            <person name="Hirochika H."/>
            <person name="Nishikawa T."/>
            <person name="Kadowaki K."/>
            <person name="Sugiura M."/>
            <person name="Burr B."/>
            <person name="Sasaki T."/>
        </authorList>
    </citation>
    <scope>NUCLEOTIDE SEQUENCE [LARGE SCALE GENOMIC DNA]</scope>
    <source>
        <strain evidence="2">cv. Nipponbare</strain>
    </source>
</reference>
<reference evidence="2" key="2">
    <citation type="journal article" date="2008" name="Nucleic Acids Res.">
        <title>The rice annotation project database (RAP-DB): 2008 update.</title>
        <authorList>
            <consortium name="The rice annotation project (RAP)"/>
        </authorList>
    </citation>
    <scope>GENOME REANNOTATION</scope>
    <source>
        <strain evidence="2">cv. Nipponbare</strain>
    </source>
</reference>
<sequence length="99" mass="10366">MSAACSPPPPPPTSGRREEDVMTLLTTMLEVGEEAEAEAAAGDELLLETLQPTVVVAPRDLGKNRHTLGFRVASGVFVLEVSWPVDAGKVAAAAWDAPV</sequence>
<dbReference type="KEGG" id="dosa:Os03g0700600"/>
<accession>Q0DPD0</accession>
<organism evidence="1 2">
    <name type="scientific">Oryza sativa subsp. japonica</name>
    <name type="common">Rice</name>
    <dbReference type="NCBI Taxonomy" id="39947"/>
    <lineage>
        <taxon>Eukaryota</taxon>
        <taxon>Viridiplantae</taxon>
        <taxon>Streptophyta</taxon>
        <taxon>Embryophyta</taxon>
        <taxon>Tracheophyta</taxon>
        <taxon>Spermatophyta</taxon>
        <taxon>Magnoliopsida</taxon>
        <taxon>Liliopsida</taxon>
        <taxon>Poales</taxon>
        <taxon>Poaceae</taxon>
        <taxon>BOP clade</taxon>
        <taxon>Oryzoideae</taxon>
        <taxon>Oryzeae</taxon>
        <taxon>Oryzinae</taxon>
        <taxon>Oryza</taxon>
        <taxon>Oryza sativa</taxon>
    </lineage>
</organism>
<proteinExistence type="predicted"/>
<evidence type="ECO:0000313" key="2">
    <source>
        <dbReference type="Proteomes" id="UP000000763"/>
    </source>
</evidence>
<gene>
    <name evidence="1" type="ordered locus">Os03g0700600</name>
</gene>
<protein>
    <submittedName>
        <fullName evidence="1">Os03g0700600 protein</fullName>
    </submittedName>
</protein>
<name>Q0DPD0_ORYSJ</name>
<dbReference type="EMBL" id="AP008209">
    <property type="protein sequence ID" value="BAF12908.1"/>
    <property type="molecule type" value="Genomic_DNA"/>
</dbReference>
<dbReference type="Proteomes" id="UP000000763">
    <property type="component" value="Chromosome 3"/>
</dbReference>